<reference evidence="2" key="1">
    <citation type="submission" date="2025-08" db="UniProtKB">
        <authorList>
            <consortium name="Ensembl"/>
        </authorList>
    </citation>
    <scope>IDENTIFICATION</scope>
</reference>
<accession>A0A8C5X5H9</accession>
<keyword evidence="3" id="KW-1185">Reference proteome</keyword>
<evidence type="ECO:0000313" key="3">
    <source>
        <dbReference type="Proteomes" id="UP000694560"/>
    </source>
</evidence>
<evidence type="ECO:0000256" key="1">
    <source>
        <dbReference type="SAM" id="Phobius"/>
    </source>
</evidence>
<feature type="transmembrane region" description="Helical" evidence="1">
    <location>
        <begin position="56"/>
        <end position="74"/>
    </location>
</feature>
<dbReference type="AlphaFoldDB" id="A0A8C5X5H9"/>
<keyword evidence="1" id="KW-1133">Transmembrane helix</keyword>
<name>A0A8C5X5H9_9PASS</name>
<keyword evidence="1" id="KW-0812">Transmembrane</keyword>
<dbReference type="Proteomes" id="UP000694560">
    <property type="component" value="Unplaced"/>
</dbReference>
<reference evidence="2" key="2">
    <citation type="submission" date="2025-09" db="UniProtKB">
        <authorList>
            <consortium name="Ensembl"/>
        </authorList>
    </citation>
    <scope>IDENTIFICATION</scope>
</reference>
<organism evidence="2 3">
    <name type="scientific">Malurus cyaneus samueli</name>
    <dbReference type="NCBI Taxonomy" id="2593467"/>
    <lineage>
        <taxon>Eukaryota</taxon>
        <taxon>Metazoa</taxon>
        <taxon>Chordata</taxon>
        <taxon>Craniata</taxon>
        <taxon>Vertebrata</taxon>
        <taxon>Euteleostomi</taxon>
        <taxon>Archelosauria</taxon>
        <taxon>Archosauria</taxon>
        <taxon>Dinosauria</taxon>
        <taxon>Saurischia</taxon>
        <taxon>Theropoda</taxon>
        <taxon>Coelurosauria</taxon>
        <taxon>Aves</taxon>
        <taxon>Neognathae</taxon>
        <taxon>Neoaves</taxon>
        <taxon>Telluraves</taxon>
        <taxon>Australaves</taxon>
        <taxon>Passeriformes</taxon>
        <taxon>Meliphagoidea</taxon>
        <taxon>Maluridae</taxon>
        <taxon>Malurus</taxon>
    </lineage>
</organism>
<evidence type="ECO:0000313" key="2">
    <source>
        <dbReference type="Ensembl" id="ENSMCSP00000012330.1"/>
    </source>
</evidence>
<protein>
    <submittedName>
        <fullName evidence="2">Uncharacterized protein</fullName>
    </submittedName>
</protein>
<sequence>GAGLTATADSQRLYCDLFSYCDTESTRWVKCASTGRRWSSSRASCQSTVVMQVRPLCLPLLGPVCFVPCFFLLLRKPNWTRLELPVRVGS</sequence>
<keyword evidence="1" id="KW-0472">Membrane</keyword>
<proteinExistence type="predicted"/>
<dbReference type="Ensembl" id="ENSMCST00000012651.1">
    <property type="protein sequence ID" value="ENSMCSP00000012330.1"/>
    <property type="gene ID" value="ENSMCSG00000008735.1"/>
</dbReference>